<dbReference type="InterPro" id="IPR001387">
    <property type="entry name" value="Cro/C1-type_HTH"/>
</dbReference>
<organism evidence="3 4">
    <name type="scientific">Nocardia aurantia</name>
    <dbReference type="NCBI Taxonomy" id="2585199"/>
    <lineage>
        <taxon>Bacteria</taxon>
        <taxon>Bacillati</taxon>
        <taxon>Actinomycetota</taxon>
        <taxon>Actinomycetes</taxon>
        <taxon>Mycobacteriales</taxon>
        <taxon>Nocardiaceae</taxon>
        <taxon>Nocardia</taxon>
    </lineage>
</organism>
<dbReference type="RefSeq" id="WP_194291097.1">
    <property type="nucleotide sequence ID" value="NZ_WEGI01000018.1"/>
</dbReference>
<name>A0A7K0DZS7_9NOCA</name>
<sequence>MSSPRFGLELRRQREAAELSLAQLARRIHYDKGYLSRVERGERQPSADFARRCDAALATDGMLSALVPATDSGGRGPDEPAAEPERAELRPATFAAPLADDVLSGYTAIYDELRRLGQGTAAAHVLPMVATQARVLRSGAAAQRGLLLLAARCAEYAGWMAQEVGDVASASHWTDESARIAADAGDHGLAAYAFVRHAEFALYRRDARAAIELAALVRDDPTVPGQVRRLAAHREAQAYALVGNPGACDRALAQAADFDTESGHAAVRFGSSIGGLDHAIAGWCYFDLGRFDRAADLLEHVTLGIPAPARRARGRHSIRLARALVAAGDLDRAEPVIGSALEDVRHTRSATAYDEIRMLSGDLLRQHHHSSSRTLRLMLMSALHNAPATG</sequence>
<dbReference type="AlphaFoldDB" id="A0A7K0DZS7"/>
<evidence type="ECO:0000313" key="4">
    <source>
        <dbReference type="Proteomes" id="UP000431401"/>
    </source>
</evidence>
<dbReference type="PROSITE" id="PS50943">
    <property type="entry name" value="HTH_CROC1"/>
    <property type="match status" value="1"/>
</dbReference>
<gene>
    <name evidence="3" type="ORF">NRB56_69180</name>
</gene>
<proteinExistence type="predicted"/>
<protein>
    <recommendedName>
        <fullName evidence="2">HTH cro/C1-type domain-containing protein</fullName>
    </recommendedName>
</protein>
<comment type="caution">
    <text evidence="3">The sequence shown here is derived from an EMBL/GenBank/DDBJ whole genome shotgun (WGS) entry which is preliminary data.</text>
</comment>
<feature type="region of interest" description="Disordered" evidence="1">
    <location>
        <begin position="67"/>
        <end position="86"/>
    </location>
</feature>
<evidence type="ECO:0000259" key="2">
    <source>
        <dbReference type="PROSITE" id="PS50943"/>
    </source>
</evidence>
<dbReference type="EMBL" id="WEGI01000018">
    <property type="protein sequence ID" value="MQY31309.1"/>
    <property type="molecule type" value="Genomic_DNA"/>
</dbReference>
<dbReference type="SUPFAM" id="SSF47413">
    <property type="entry name" value="lambda repressor-like DNA-binding domains"/>
    <property type="match status" value="1"/>
</dbReference>
<dbReference type="GO" id="GO:0003677">
    <property type="term" value="F:DNA binding"/>
    <property type="evidence" value="ECO:0007669"/>
    <property type="project" value="InterPro"/>
</dbReference>
<evidence type="ECO:0000256" key="1">
    <source>
        <dbReference type="SAM" id="MobiDB-lite"/>
    </source>
</evidence>
<evidence type="ECO:0000313" key="3">
    <source>
        <dbReference type="EMBL" id="MQY31309.1"/>
    </source>
</evidence>
<dbReference type="SMART" id="SM00530">
    <property type="entry name" value="HTH_XRE"/>
    <property type="match status" value="1"/>
</dbReference>
<accession>A0A7K0DZS7</accession>
<feature type="domain" description="HTH cro/C1-type" evidence="2">
    <location>
        <begin position="10"/>
        <end position="52"/>
    </location>
</feature>
<keyword evidence="4" id="KW-1185">Reference proteome</keyword>
<dbReference type="Pfam" id="PF13560">
    <property type="entry name" value="HTH_31"/>
    <property type="match status" value="1"/>
</dbReference>
<dbReference type="CDD" id="cd00093">
    <property type="entry name" value="HTH_XRE"/>
    <property type="match status" value="1"/>
</dbReference>
<reference evidence="3 4" key="1">
    <citation type="submission" date="2019-10" db="EMBL/GenBank/DDBJ databases">
        <title>Nocardia macrotermitis sp. nov. and Nocardia aurantia sp. nov., isolated from the gut of fungus growing-termite Macrotermes natalensis.</title>
        <authorList>
            <person name="Benndorf R."/>
            <person name="Schwitalla J."/>
            <person name="Martin K."/>
            <person name="De Beer W."/>
            <person name="Kaster A.-K."/>
            <person name="Vollmers J."/>
            <person name="Poulsen M."/>
            <person name="Beemelmanns C."/>
        </authorList>
    </citation>
    <scope>NUCLEOTIDE SEQUENCE [LARGE SCALE GENOMIC DNA]</scope>
    <source>
        <strain evidence="3 4">RB56</strain>
    </source>
</reference>
<dbReference type="Proteomes" id="UP000431401">
    <property type="component" value="Unassembled WGS sequence"/>
</dbReference>
<dbReference type="Gene3D" id="1.10.260.40">
    <property type="entry name" value="lambda repressor-like DNA-binding domains"/>
    <property type="match status" value="1"/>
</dbReference>
<dbReference type="InterPro" id="IPR010982">
    <property type="entry name" value="Lambda_DNA-bd_dom_sf"/>
</dbReference>